<dbReference type="PhylomeDB" id="B4JLV1"/>
<proteinExistence type="predicted"/>
<dbReference type="Proteomes" id="UP000001070">
    <property type="component" value="Unassembled WGS sequence"/>
</dbReference>
<reference evidence="2 3" key="1">
    <citation type="journal article" date="2007" name="Nature">
        <title>Evolution of genes and genomes on the Drosophila phylogeny.</title>
        <authorList>
            <consortium name="Drosophila 12 Genomes Consortium"/>
            <person name="Clark A.G."/>
            <person name="Eisen M.B."/>
            <person name="Smith D.R."/>
            <person name="Bergman C.M."/>
            <person name="Oliver B."/>
            <person name="Markow T.A."/>
            <person name="Kaufman T.C."/>
            <person name="Kellis M."/>
            <person name="Gelbart W."/>
            <person name="Iyer V.N."/>
            <person name="Pollard D.A."/>
            <person name="Sackton T.B."/>
            <person name="Larracuente A.M."/>
            <person name="Singh N.D."/>
            <person name="Abad J.P."/>
            <person name="Abt D.N."/>
            <person name="Adryan B."/>
            <person name="Aguade M."/>
            <person name="Akashi H."/>
            <person name="Anderson W.W."/>
            <person name="Aquadro C.F."/>
            <person name="Ardell D.H."/>
            <person name="Arguello R."/>
            <person name="Artieri C.G."/>
            <person name="Barbash D.A."/>
            <person name="Barker D."/>
            <person name="Barsanti P."/>
            <person name="Batterham P."/>
            <person name="Batzoglou S."/>
            <person name="Begun D."/>
            <person name="Bhutkar A."/>
            <person name="Blanco E."/>
            <person name="Bosak S.A."/>
            <person name="Bradley R.K."/>
            <person name="Brand A.D."/>
            <person name="Brent M.R."/>
            <person name="Brooks A.N."/>
            <person name="Brown R.H."/>
            <person name="Butlin R.K."/>
            <person name="Caggese C."/>
            <person name="Calvi B.R."/>
            <person name="Bernardo de Carvalho A."/>
            <person name="Caspi A."/>
            <person name="Castrezana S."/>
            <person name="Celniker S.E."/>
            <person name="Chang J.L."/>
            <person name="Chapple C."/>
            <person name="Chatterji S."/>
            <person name="Chinwalla A."/>
            <person name="Civetta A."/>
            <person name="Clifton S.W."/>
            <person name="Comeron J.M."/>
            <person name="Costello J.C."/>
            <person name="Coyne J.A."/>
            <person name="Daub J."/>
            <person name="David R.G."/>
            <person name="Delcher A.L."/>
            <person name="Delehaunty K."/>
            <person name="Do C.B."/>
            <person name="Ebling H."/>
            <person name="Edwards K."/>
            <person name="Eickbush T."/>
            <person name="Evans J.D."/>
            <person name="Filipski A."/>
            <person name="Findeiss S."/>
            <person name="Freyhult E."/>
            <person name="Fulton L."/>
            <person name="Fulton R."/>
            <person name="Garcia A.C."/>
            <person name="Gardiner A."/>
            <person name="Garfield D.A."/>
            <person name="Garvin B.E."/>
            <person name="Gibson G."/>
            <person name="Gilbert D."/>
            <person name="Gnerre S."/>
            <person name="Godfrey J."/>
            <person name="Good R."/>
            <person name="Gotea V."/>
            <person name="Gravely B."/>
            <person name="Greenberg A.J."/>
            <person name="Griffiths-Jones S."/>
            <person name="Gross S."/>
            <person name="Guigo R."/>
            <person name="Gustafson E.A."/>
            <person name="Haerty W."/>
            <person name="Hahn M.W."/>
            <person name="Halligan D.L."/>
            <person name="Halpern A.L."/>
            <person name="Halter G.M."/>
            <person name="Han M.V."/>
            <person name="Heger A."/>
            <person name="Hillier L."/>
            <person name="Hinrichs A.S."/>
            <person name="Holmes I."/>
            <person name="Hoskins R.A."/>
            <person name="Hubisz M.J."/>
            <person name="Hultmark D."/>
            <person name="Huntley M.A."/>
            <person name="Jaffe D.B."/>
            <person name="Jagadeeshan S."/>
            <person name="Jeck W.R."/>
            <person name="Johnson J."/>
            <person name="Jones C.D."/>
            <person name="Jordan W.C."/>
            <person name="Karpen G.H."/>
            <person name="Kataoka E."/>
            <person name="Keightley P.D."/>
            <person name="Kheradpour P."/>
            <person name="Kirkness E.F."/>
            <person name="Koerich L.B."/>
            <person name="Kristiansen K."/>
            <person name="Kudrna D."/>
            <person name="Kulathinal R.J."/>
            <person name="Kumar S."/>
            <person name="Kwok R."/>
            <person name="Lander E."/>
            <person name="Langley C.H."/>
            <person name="Lapoint R."/>
            <person name="Lazzaro B.P."/>
            <person name="Lee S.J."/>
            <person name="Levesque L."/>
            <person name="Li R."/>
            <person name="Lin C.F."/>
            <person name="Lin M.F."/>
            <person name="Lindblad-Toh K."/>
            <person name="Llopart A."/>
            <person name="Long M."/>
            <person name="Low L."/>
            <person name="Lozovsky E."/>
            <person name="Lu J."/>
            <person name="Luo M."/>
            <person name="Machado C.A."/>
            <person name="Makalowski W."/>
            <person name="Marzo M."/>
            <person name="Matsuda M."/>
            <person name="Matzkin L."/>
            <person name="McAllister B."/>
            <person name="McBride C.S."/>
            <person name="McKernan B."/>
            <person name="McKernan K."/>
            <person name="Mendez-Lago M."/>
            <person name="Minx P."/>
            <person name="Mollenhauer M.U."/>
            <person name="Montooth K."/>
            <person name="Mount S.M."/>
            <person name="Mu X."/>
            <person name="Myers E."/>
            <person name="Negre B."/>
            <person name="Newfeld S."/>
            <person name="Nielsen R."/>
            <person name="Noor M.A."/>
            <person name="O'Grady P."/>
            <person name="Pachter L."/>
            <person name="Papaceit M."/>
            <person name="Parisi M.J."/>
            <person name="Parisi M."/>
            <person name="Parts L."/>
            <person name="Pedersen J.S."/>
            <person name="Pesole G."/>
            <person name="Phillippy A.M."/>
            <person name="Ponting C.P."/>
            <person name="Pop M."/>
            <person name="Porcelli D."/>
            <person name="Powell J.R."/>
            <person name="Prohaska S."/>
            <person name="Pruitt K."/>
            <person name="Puig M."/>
            <person name="Quesneville H."/>
            <person name="Ram K.R."/>
            <person name="Rand D."/>
            <person name="Rasmussen M.D."/>
            <person name="Reed L.K."/>
            <person name="Reenan R."/>
            <person name="Reily A."/>
            <person name="Remington K.A."/>
            <person name="Rieger T.T."/>
            <person name="Ritchie M.G."/>
            <person name="Robin C."/>
            <person name="Rogers Y.H."/>
            <person name="Rohde C."/>
            <person name="Rozas J."/>
            <person name="Rubenfield M.J."/>
            <person name="Ruiz A."/>
            <person name="Russo S."/>
            <person name="Salzberg S.L."/>
            <person name="Sanchez-Gracia A."/>
            <person name="Saranga D.J."/>
            <person name="Sato H."/>
            <person name="Schaeffer S.W."/>
            <person name="Schatz M.C."/>
            <person name="Schlenke T."/>
            <person name="Schwartz R."/>
            <person name="Segarra C."/>
            <person name="Singh R.S."/>
            <person name="Sirot L."/>
            <person name="Sirota M."/>
            <person name="Sisneros N.B."/>
            <person name="Smith C.D."/>
            <person name="Smith T.F."/>
            <person name="Spieth J."/>
            <person name="Stage D.E."/>
            <person name="Stark A."/>
            <person name="Stephan W."/>
            <person name="Strausberg R.L."/>
            <person name="Strempel S."/>
            <person name="Sturgill D."/>
            <person name="Sutton G."/>
            <person name="Sutton G.G."/>
            <person name="Tao W."/>
            <person name="Teichmann S."/>
            <person name="Tobari Y.N."/>
            <person name="Tomimura Y."/>
            <person name="Tsolas J.M."/>
            <person name="Valente V.L."/>
            <person name="Venter E."/>
            <person name="Venter J.C."/>
            <person name="Vicario S."/>
            <person name="Vieira F.G."/>
            <person name="Vilella A.J."/>
            <person name="Villasante A."/>
            <person name="Walenz B."/>
            <person name="Wang J."/>
            <person name="Wasserman M."/>
            <person name="Watts T."/>
            <person name="Wilson D."/>
            <person name="Wilson R.K."/>
            <person name="Wing R.A."/>
            <person name="Wolfner M.F."/>
            <person name="Wong A."/>
            <person name="Wong G.K."/>
            <person name="Wu C.I."/>
            <person name="Wu G."/>
            <person name="Yamamoto D."/>
            <person name="Yang H.P."/>
            <person name="Yang S.P."/>
            <person name="Yorke J.A."/>
            <person name="Yoshida K."/>
            <person name="Zdobnov E."/>
            <person name="Zhang P."/>
            <person name="Zhang Y."/>
            <person name="Zimin A.V."/>
            <person name="Baldwin J."/>
            <person name="Abdouelleil A."/>
            <person name="Abdulkadir J."/>
            <person name="Abebe A."/>
            <person name="Abera B."/>
            <person name="Abreu J."/>
            <person name="Acer S.C."/>
            <person name="Aftuck L."/>
            <person name="Alexander A."/>
            <person name="An P."/>
            <person name="Anderson E."/>
            <person name="Anderson S."/>
            <person name="Arachi H."/>
            <person name="Azer M."/>
            <person name="Bachantsang P."/>
            <person name="Barry A."/>
            <person name="Bayul T."/>
            <person name="Berlin A."/>
            <person name="Bessette D."/>
            <person name="Bloom T."/>
            <person name="Blye J."/>
            <person name="Boguslavskiy L."/>
            <person name="Bonnet C."/>
            <person name="Boukhgalter B."/>
            <person name="Bourzgui I."/>
            <person name="Brown A."/>
            <person name="Cahill P."/>
            <person name="Channer S."/>
            <person name="Cheshatsang Y."/>
            <person name="Chuda L."/>
            <person name="Citroen M."/>
            <person name="Collymore A."/>
            <person name="Cooke P."/>
            <person name="Costello M."/>
            <person name="D'Aco K."/>
            <person name="Daza R."/>
            <person name="De Haan G."/>
            <person name="DeGray S."/>
            <person name="DeMaso C."/>
            <person name="Dhargay N."/>
            <person name="Dooley K."/>
            <person name="Dooley E."/>
            <person name="Doricent M."/>
            <person name="Dorje P."/>
            <person name="Dorjee K."/>
            <person name="Dupes A."/>
            <person name="Elong R."/>
            <person name="Falk J."/>
            <person name="Farina A."/>
            <person name="Faro S."/>
            <person name="Ferguson D."/>
            <person name="Fisher S."/>
            <person name="Foley C.D."/>
            <person name="Franke A."/>
            <person name="Friedrich D."/>
            <person name="Gadbois L."/>
            <person name="Gearin G."/>
            <person name="Gearin C.R."/>
            <person name="Giannoukos G."/>
            <person name="Goode T."/>
            <person name="Graham J."/>
            <person name="Grandbois E."/>
            <person name="Grewal S."/>
            <person name="Gyaltsen K."/>
            <person name="Hafez N."/>
            <person name="Hagos B."/>
            <person name="Hall J."/>
            <person name="Henson C."/>
            <person name="Hollinger A."/>
            <person name="Honan T."/>
            <person name="Huard M.D."/>
            <person name="Hughes L."/>
            <person name="Hurhula B."/>
            <person name="Husby M.E."/>
            <person name="Kamat A."/>
            <person name="Kanga B."/>
            <person name="Kashin S."/>
            <person name="Khazanovich D."/>
            <person name="Kisner P."/>
            <person name="Lance K."/>
            <person name="Lara M."/>
            <person name="Lee W."/>
            <person name="Lennon N."/>
            <person name="Letendre F."/>
            <person name="LeVine R."/>
            <person name="Lipovsky A."/>
            <person name="Liu X."/>
            <person name="Liu J."/>
            <person name="Liu S."/>
            <person name="Lokyitsang T."/>
            <person name="Lokyitsang Y."/>
            <person name="Lubonja R."/>
            <person name="Lui A."/>
            <person name="MacDonald P."/>
            <person name="Magnisalis V."/>
            <person name="Maru K."/>
            <person name="Matthews C."/>
            <person name="McCusker W."/>
            <person name="McDonough S."/>
            <person name="Mehta T."/>
            <person name="Meldrim J."/>
            <person name="Meneus L."/>
            <person name="Mihai O."/>
            <person name="Mihalev A."/>
            <person name="Mihova T."/>
            <person name="Mittelman R."/>
            <person name="Mlenga V."/>
            <person name="Montmayeur A."/>
            <person name="Mulrain L."/>
            <person name="Navidi A."/>
            <person name="Naylor J."/>
            <person name="Negash T."/>
            <person name="Nguyen T."/>
            <person name="Nguyen N."/>
            <person name="Nicol R."/>
            <person name="Norbu C."/>
            <person name="Norbu N."/>
            <person name="Novod N."/>
            <person name="O'Neill B."/>
            <person name="Osman S."/>
            <person name="Markiewicz E."/>
            <person name="Oyono O.L."/>
            <person name="Patti C."/>
            <person name="Phunkhang P."/>
            <person name="Pierre F."/>
            <person name="Priest M."/>
            <person name="Raghuraman S."/>
            <person name="Rege F."/>
            <person name="Reyes R."/>
            <person name="Rise C."/>
            <person name="Rogov P."/>
            <person name="Ross K."/>
            <person name="Ryan E."/>
            <person name="Settipalli S."/>
            <person name="Shea T."/>
            <person name="Sherpa N."/>
            <person name="Shi L."/>
            <person name="Shih D."/>
            <person name="Sparrow T."/>
            <person name="Spaulding J."/>
            <person name="Stalker J."/>
            <person name="Stange-Thomann N."/>
            <person name="Stavropoulos S."/>
            <person name="Stone C."/>
            <person name="Strader C."/>
            <person name="Tesfaye S."/>
            <person name="Thomson T."/>
            <person name="Thoulutsang Y."/>
            <person name="Thoulutsang D."/>
            <person name="Topham K."/>
            <person name="Topping I."/>
            <person name="Tsamla T."/>
            <person name="Vassiliev H."/>
            <person name="Vo A."/>
            <person name="Wangchuk T."/>
            <person name="Wangdi T."/>
            <person name="Weiand M."/>
            <person name="Wilkinson J."/>
            <person name="Wilson A."/>
            <person name="Yadav S."/>
            <person name="Young G."/>
            <person name="Yu Q."/>
            <person name="Zembek L."/>
            <person name="Zhong D."/>
            <person name="Zimmer A."/>
            <person name="Zwirko Z."/>
            <person name="Jaffe D.B."/>
            <person name="Alvarez P."/>
            <person name="Brockman W."/>
            <person name="Butler J."/>
            <person name="Chin C."/>
            <person name="Gnerre S."/>
            <person name="Grabherr M."/>
            <person name="Kleber M."/>
            <person name="Mauceli E."/>
            <person name="MacCallum I."/>
        </authorList>
    </citation>
    <scope>NUCLEOTIDE SEQUENCE [LARGE SCALE GENOMIC DNA]</scope>
    <source>
        <strain evidence="3">Tucson 15287-2541.00</strain>
    </source>
</reference>
<evidence type="ECO:0000256" key="1">
    <source>
        <dbReference type="SAM" id="MobiDB-lite"/>
    </source>
</evidence>
<dbReference type="GO" id="GO:0005085">
    <property type="term" value="F:guanyl-nucleotide exchange factor activity"/>
    <property type="evidence" value="ECO:0007669"/>
    <property type="project" value="EnsemblMetazoa"/>
</dbReference>
<gene>
    <name evidence="2" type="primary">Dgri\GH24526</name>
    <name evidence="2" type="ORF">Dgri_GH24526</name>
</gene>
<protein>
    <submittedName>
        <fullName evidence="2">GH24526</fullName>
    </submittedName>
</protein>
<dbReference type="InParanoid" id="B4JLV1"/>
<dbReference type="GO" id="GO:0007265">
    <property type="term" value="P:Ras protein signal transduction"/>
    <property type="evidence" value="ECO:0007669"/>
    <property type="project" value="EnsemblMetazoa"/>
</dbReference>
<feature type="region of interest" description="Disordered" evidence="1">
    <location>
        <begin position="18"/>
        <end position="55"/>
    </location>
</feature>
<dbReference type="GO" id="GO:0045214">
    <property type="term" value="P:sarcomere organization"/>
    <property type="evidence" value="ECO:0007669"/>
    <property type="project" value="EnsemblMetazoa"/>
</dbReference>
<dbReference type="EMBL" id="CH916371">
    <property type="protein sequence ID" value="EDV91712.1"/>
    <property type="molecule type" value="Genomic_DNA"/>
</dbReference>
<dbReference type="HOGENOM" id="CLU_203430_0_0_1"/>
<sequence length="55" mass="6276">MLVLNTELRLRFQKRKPRQFNRAASADDASQSLEAAEKNNNNNNGVVSMSTYTFQ</sequence>
<keyword evidence="3" id="KW-1185">Reference proteome</keyword>
<dbReference type="AlphaFoldDB" id="B4JLV1"/>
<dbReference type="GO" id="GO:0007525">
    <property type="term" value="P:somatic muscle development"/>
    <property type="evidence" value="ECO:0007669"/>
    <property type="project" value="EnsemblMetazoa"/>
</dbReference>
<dbReference type="GO" id="GO:0045880">
    <property type="term" value="P:positive regulation of smoothened signaling pathway"/>
    <property type="evidence" value="ECO:0007669"/>
    <property type="project" value="EnsemblMetazoa"/>
</dbReference>
<evidence type="ECO:0000313" key="2">
    <source>
        <dbReference type="EMBL" id="EDV91712.1"/>
    </source>
</evidence>
<organism evidence="3">
    <name type="scientific">Drosophila grimshawi</name>
    <name type="common">Hawaiian fruit fly</name>
    <name type="synonym">Idiomyia grimshawi</name>
    <dbReference type="NCBI Taxonomy" id="7222"/>
    <lineage>
        <taxon>Eukaryota</taxon>
        <taxon>Metazoa</taxon>
        <taxon>Ecdysozoa</taxon>
        <taxon>Arthropoda</taxon>
        <taxon>Hexapoda</taxon>
        <taxon>Insecta</taxon>
        <taxon>Pterygota</taxon>
        <taxon>Neoptera</taxon>
        <taxon>Endopterygota</taxon>
        <taxon>Diptera</taxon>
        <taxon>Brachycera</taxon>
        <taxon>Muscomorpha</taxon>
        <taxon>Ephydroidea</taxon>
        <taxon>Drosophilidae</taxon>
        <taxon>Drosophila</taxon>
        <taxon>Hawaiian Drosophila</taxon>
    </lineage>
</organism>
<accession>B4JLV1</accession>
<dbReference type="eggNOG" id="ENOG502TCD9">
    <property type="taxonomic scope" value="Eukaryota"/>
</dbReference>
<evidence type="ECO:0000313" key="3">
    <source>
        <dbReference type="Proteomes" id="UP000001070"/>
    </source>
</evidence>
<feature type="compositionally biased region" description="Polar residues" evidence="1">
    <location>
        <begin position="45"/>
        <end position="55"/>
    </location>
</feature>
<name>B4JLV1_DROGR</name>
<dbReference type="OrthoDB" id="25179at2759"/>